<reference evidence="2" key="1">
    <citation type="journal article" date="2015" name="Nature">
        <title>Complex archaea that bridge the gap between prokaryotes and eukaryotes.</title>
        <authorList>
            <person name="Spang A."/>
            <person name="Saw J.H."/>
            <person name="Jorgensen S.L."/>
            <person name="Zaremba-Niedzwiedzka K."/>
            <person name="Martijn J."/>
            <person name="Lind A.E."/>
            <person name="van Eijk R."/>
            <person name="Schleper C."/>
            <person name="Guy L."/>
            <person name="Ettema T.J."/>
        </authorList>
    </citation>
    <scope>NUCLEOTIDE SEQUENCE</scope>
</reference>
<evidence type="ECO:0000256" key="1">
    <source>
        <dbReference type="SAM" id="MobiDB-lite"/>
    </source>
</evidence>
<comment type="caution">
    <text evidence="2">The sequence shown here is derived from an EMBL/GenBank/DDBJ whole genome shotgun (WGS) entry which is preliminary data.</text>
</comment>
<evidence type="ECO:0000313" key="2">
    <source>
        <dbReference type="EMBL" id="KKK96057.1"/>
    </source>
</evidence>
<protein>
    <submittedName>
        <fullName evidence="2">Uncharacterized protein</fullName>
    </submittedName>
</protein>
<gene>
    <name evidence="2" type="ORF">LCGC14_2666640</name>
</gene>
<accession>A0A0F8ZQB1</accession>
<organism evidence="2">
    <name type="scientific">marine sediment metagenome</name>
    <dbReference type="NCBI Taxonomy" id="412755"/>
    <lineage>
        <taxon>unclassified sequences</taxon>
        <taxon>metagenomes</taxon>
        <taxon>ecological metagenomes</taxon>
    </lineage>
</organism>
<dbReference type="AlphaFoldDB" id="A0A0F8ZQB1"/>
<sequence length="84" mass="9769">GEDRQDAEWRKRIIHVAAAESDCRMSSRARTASIIAALMATGDILSGHKGEEFYHRALAKKTNSKKKAQRKQRQHNQRRNRRKR</sequence>
<name>A0A0F8ZQB1_9ZZZZ</name>
<dbReference type="EMBL" id="LAZR01046646">
    <property type="protein sequence ID" value="KKK96057.1"/>
    <property type="molecule type" value="Genomic_DNA"/>
</dbReference>
<feature type="region of interest" description="Disordered" evidence="1">
    <location>
        <begin position="59"/>
        <end position="84"/>
    </location>
</feature>
<proteinExistence type="predicted"/>
<feature type="non-terminal residue" evidence="2">
    <location>
        <position position="1"/>
    </location>
</feature>